<dbReference type="SMART" id="SM00066">
    <property type="entry name" value="GAL4"/>
    <property type="match status" value="1"/>
</dbReference>
<dbReference type="InterPro" id="IPR001138">
    <property type="entry name" value="Zn2Cys6_DnaBD"/>
</dbReference>
<dbReference type="PROSITE" id="PS50048">
    <property type="entry name" value="ZN2_CY6_FUNGAL_2"/>
    <property type="match status" value="1"/>
</dbReference>
<organism evidence="4 5">
    <name type="scientific">Phlyctema vagabunda</name>
    <dbReference type="NCBI Taxonomy" id="108571"/>
    <lineage>
        <taxon>Eukaryota</taxon>
        <taxon>Fungi</taxon>
        <taxon>Dikarya</taxon>
        <taxon>Ascomycota</taxon>
        <taxon>Pezizomycotina</taxon>
        <taxon>Leotiomycetes</taxon>
        <taxon>Helotiales</taxon>
        <taxon>Dermateaceae</taxon>
        <taxon>Phlyctema</taxon>
    </lineage>
</organism>
<evidence type="ECO:0000256" key="1">
    <source>
        <dbReference type="ARBA" id="ARBA00023242"/>
    </source>
</evidence>
<evidence type="ECO:0000313" key="4">
    <source>
        <dbReference type="EMBL" id="KAL3420230.1"/>
    </source>
</evidence>
<protein>
    <recommendedName>
        <fullName evidence="3">Zn(2)-C6 fungal-type domain-containing protein</fullName>
    </recommendedName>
</protein>
<dbReference type="CDD" id="cd00067">
    <property type="entry name" value="GAL4"/>
    <property type="match status" value="1"/>
</dbReference>
<sequence>MESMKGIFSVAENDEPTPRRKHKKSRAGCQTCKRRHVKCDEFYPVCRTCSRLGLPCEYLNAGERTPQLGENSQSQNSQNSQLEIETMNVIPQPFQEYQTSPVDQRLVNHLFHLATNLRNNGISELSLSARELPLFLELGRSHSSTREALLAISATHLGILTRSAGFDNLALAHQTAAYGSLQESINNFSQENADATLATSIVLAFQAPDWRAWSRLVNGNIPLIKAMQPWISQSIFYEYSLETLRQCEMDHASIRSPVDLIQFQKFGECLNQAIPFMGDTIELSQLHRDLAVFTQNLRDFPPDSSAADQFNISFQLRSCLFWMPNSYLESRNHDINIVVAYVMFHGMAWCVRDFFPAVPDIIFRKTRLRDMERALAGLLSIRSRQKEEDERLVMAVSLLESLLEVMQGLKVGERLQ</sequence>
<dbReference type="Gene3D" id="4.10.240.10">
    <property type="entry name" value="Zn(2)-C6 fungal-type DNA-binding domain"/>
    <property type="match status" value="1"/>
</dbReference>
<dbReference type="Proteomes" id="UP001629113">
    <property type="component" value="Unassembled WGS sequence"/>
</dbReference>
<comment type="caution">
    <text evidence="4">The sequence shown here is derived from an EMBL/GenBank/DDBJ whole genome shotgun (WGS) entry which is preliminary data.</text>
</comment>
<dbReference type="PANTHER" id="PTHR47657">
    <property type="entry name" value="STEROL REGULATORY ELEMENT-BINDING PROTEIN ECM22"/>
    <property type="match status" value="1"/>
</dbReference>
<keyword evidence="5" id="KW-1185">Reference proteome</keyword>
<dbReference type="InterPro" id="IPR036864">
    <property type="entry name" value="Zn2-C6_fun-type_DNA-bd_sf"/>
</dbReference>
<evidence type="ECO:0000259" key="3">
    <source>
        <dbReference type="PROSITE" id="PS50048"/>
    </source>
</evidence>
<dbReference type="SUPFAM" id="SSF57701">
    <property type="entry name" value="Zn2/Cys6 DNA-binding domain"/>
    <property type="match status" value="1"/>
</dbReference>
<evidence type="ECO:0000313" key="5">
    <source>
        <dbReference type="Proteomes" id="UP001629113"/>
    </source>
</evidence>
<evidence type="ECO:0000256" key="2">
    <source>
        <dbReference type="SAM" id="MobiDB-lite"/>
    </source>
</evidence>
<accession>A0ABR4PAB4</accession>
<dbReference type="InterPro" id="IPR052400">
    <property type="entry name" value="Zn2-C6_fungal_TF"/>
</dbReference>
<dbReference type="PANTHER" id="PTHR47657:SF12">
    <property type="entry name" value="ZN(II)2CYS6 TRANSCRIPTION FACTOR (EUROFUNG)"/>
    <property type="match status" value="1"/>
</dbReference>
<keyword evidence="1" id="KW-0539">Nucleus</keyword>
<name>A0ABR4PAB4_9HELO</name>
<dbReference type="Pfam" id="PF00172">
    <property type="entry name" value="Zn_clus"/>
    <property type="match status" value="1"/>
</dbReference>
<dbReference type="PROSITE" id="PS00463">
    <property type="entry name" value="ZN2_CY6_FUNGAL_1"/>
    <property type="match status" value="1"/>
</dbReference>
<feature type="region of interest" description="Disordered" evidence="2">
    <location>
        <begin position="1"/>
        <end position="27"/>
    </location>
</feature>
<reference evidence="4 5" key="1">
    <citation type="submission" date="2024-06" db="EMBL/GenBank/DDBJ databases">
        <title>Complete genome of Phlyctema vagabunda strain 19-DSS-EL-015.</title>
        <authorList>
            <person name="Fiorenzani C."/>
        </authorList>
    </citation>
    <scope>NUCLEOTIDE SEQUENCE [LARGE SCALE GENOMIC DNA]</scope>
    <source>
        <strain evidence="4 5">19-DSS-EL-015</strain>
    </source>
</reference>
<proteinExistence type="predicted"/>
<dbReference type="EMBL" id="JBFCZG010000007">
    <property type="protein sequence ID" value="KAL3420230.1"/>
    <property type="molecule type" value="Genomic_DNA"/>
</dbReference>
<feature type="domain" description="Zn(2)-C6 fungal-type" evidence="3">
    <location>
        <begin position="28"/>
        <end position="58"/>
    </location>
</feature>
<gene>
    <name evidence="4" type="ORF">PVAG01_08729</name>
</gene>